<accession>A0A0P0CIR3</accession>
<evidence type="ECO:0000256" key="1">
    <source>
        <dbReference type="SAM" id="SignalP"/>
    </source>
</evidence>
<protein>
    <recommendedName>
        <fullName evidence="2">Outer membrane protein beta-barrel domain-containing protein</fullName>
    </recommendedName>
</protein>
<keyword evidence="4" id="KW-1185">Reference proteome</keyword>
<reference evidence="3 4" key="1">
    <citation type="submission" date="2015-08" db="EMBL/GenBank/DDBJ databases">
        <title>Complete genome sequence of Rufibacter tibetensis strain 1351t, a radiation-resistant bacterium from tibet plateau.</title>
        <authorList>
            <person name="Dai J."/>
        </authorList>
    </citation>
    <scope>NUCLEOTIDE SEQUENCE [LARGE SCALE GENOMIC DNA]</scope>
    <source>
        <strain evidence="3 4">1351</strain>
    </source>
</reference>
<dbReference type="OrthoDB" id="978236at2"/>
<dbReference type="Pfam" id="PF13568">
    <property type="entry name" value="OMP_b-brl_2"/>
    <property type="match status" value="1"/>
</dbReference>
<organism evidence="3 4">
    <name type="scientific">Rufibacter tibetensis</name>
    <dbReference type="NCBI Taxonomy" id="512763"/>
    <lineage>
        <taxon>Bacteria</taxon>
        <taxon>Pseudomonadati</taxon>
        <taxon>Bacteroidota</taxon>
        <taxon>Cytophagia</taxon>
        <taxon>Cytophagales</taxon>
        <taxon>Hymenobacteraceae</taxon>
        <taxon>Rufibacter</taxon>
    </lineage>
</organism>
<dbReference type="STRING" id="512763.DC20_10205"/>
<evidence type="ECO:0000313" key="4">
    <source>
        <dbReference type="Proteomes" id="UP000061382"/>
    </source>
</evidence>
<dbReference type="InterPro" id="IPR025665">
    <property type="entry name" value="Beta-barrel_OMP_2"/>
</dbReference>
<sequence>MKMIRFTPLVLFLAALLFGSQEASAQIEIGVKVSPSVTSTRTIAKEQYNFKNDGARVGFGMGVIADYFFGANYAFSSGLIYNIKGGNVAYDYRQSSGTTQTIIEGSDDINLQYLEIPVSIKLFTNEISAGTRVYFQAGTSLNTLLAAKVNDRKVDNDTGDRFTQRFNTFEIGAILGAGVEKQLGQSTKLFGGLSYHRGLTDVDDDYYASIFSDSKVELKSSSFALDFGVKF</sequence>
<gene>
    <name evidence="3" type="ORF">DC20_10205</name>
</gene>
<feature type="chain" id="PRO_5006042620" description="Outer membrane protein beta-barrel domain-containing protein" evidence="1">
    <location>
        <begin position="26"/>
        <end position="231"/>
    </location>
</feature>
<keyword evidence="1" id="KW-0732">Signal</keyword>
<evidence type="ECO:0000313" key="3">
    <source>
        <dbReference type="EMBL" id="ALI99282.1"/>
    </source>
</evidence>
<dbReference type="PATRIC" id="fig|512763.3.peg.2247"/>
<dbReference type="EMBL" id="CP012643">
    <property type="protein sequence ID" value="ALI99282.1"/>
    <property type="molecule type" value="Genomic_DNA"/>
</dbReference>
<dbReference type="KEGG" id="rti:DC20_10205"/>
<feature type="domain" description="Outer membrane protein beta-barrel" evidence="2">
    <location>
        <begin position="20"/>
        <end position="203"/>
    </location>
</feature>
<dbReference type="RefSeq" id="WP_062543744.1">
    <property type="nucleotide sequence ID" value="NZ_CP012643.1"/>
</dbReference>
<dbReference type="Proteomes" id="UP000061382">
    <property type="component" value="Chromosome"/>
</dbReference>
<feature type="signal peptide" evidence="1">
    <location>
        <begin position="1"/>
        <end position="25"/>
    </location>
</feature>
<proteinExistence type="predicted"/>
<dbReference type="AlphaFoldDB" id="A0A0P0CIR3"/>
<evidence type="ECO:0000259" key="2">
    <source>
        <dbReference type="Pfam" id="PF13568"/>
    </source>
</evidence>
<name>A0A0P0CIR3_9BACT</name>